<sequence>MEPMEKRVPELEVIDERENNETEEPSQFLVIVHDDEKNEETEEEPAENSNPFVRLKRQFARLKSPITKENVKNLIQQFFKVVEEKKSNEIHVERDQRQVSLKLGFMTGKKELHCDFCGIEDRFYAGAMFGDLYVEGTPKWMMCPSCLTYCKEQGQERFEQRVRARFHQLAARLERDARRARNLATVEAFQVPNQAEWEAWETAAVALEEAAAGYEQRMEEGDSFHEI</sequence>
<gene>
    <name evidence="2" type="ORF">JIR001_04760</name>
</gene>
<feature type="region of interest" description="Disordered" evidence="1">
    <location>
        <begin position="1"/>
        <end position="28"/>
    </location>
</feature>
<evidence type="ECO:0000256" key="1">
    <source>
        <dbReference type="SAM" id="MobiDB-lite"/>
    </source>
</evidence>
<dbReference type="Proteomes" id="UP000677436">
    <property type="component" value="Chromosome"/>
</dbReference>
<evidence type="ECO:0000313" key="2">
    <source>
        <dbReference type="EMBL" id="BCU80693.1"/>
    </source>
</evidence>
<name>A0A8D5UEC0_9BACL</name>
<organism evidence="2 3">
    <name type="scientific">Polycladomyces abyssicola</name>
    <dbReference type="NCBI Taxonomy" id="1125966"/>
    <lineage>
        <taxon>Bacteria</taxon>
        <taxon>Bacillati</taxon>
        <taxon>Bacillota</taxon>
        <taxon>Bacilli</taxon>
        <taxon>Bacillales</taxon>
        <taxon>Thermoactinomycetaceae</taxon>
        <taxon>Polycladomyces</taxon>
    </lineage>
</organism>
<dbReference type="RefSeq" id="WP_212774033.1">
    <property type="nucleotide sequence ID" value="NZ_AP024601.1"/>
</dbReference>
<dbReference type="KEGG" id="pabs:JIR001_04760"/>
<proteinExistence type="predicted"/>
<feature type="compositionally biased region" description="Basic and acidic residues" evidence="1">
    <location>
        <begin position="1"/>
        <end position="20"/>
    </location>
</feature>
<accession>A0A8D5UEC0</accession>
<dbReference type="EMBL" id="AP024601">
    <property type="protein sequence ID" value="BCU80693.1"/>
    <property type="molecule type" value="Genomic_DNA"/>
</dbReference>
<reference evidence="2" key="1">
    <citation type="journal article" date="2013" name="Int. J. Syst. Evol. Microbiol.">
        <title>Polycladomyces abyssicola gen. nov., sp. nov., a thermophilic filamentous bacterium isolated from hemipelagic sediment.</title>
        <authorList>
            <person name="Tsubouchi T."/>
            <person name="Shimane Y."/>
            <person name="Mori K."/>
            <person name="Usui K."/>
            <person name="Hiraki T."/>
            <person name="Tame A."/>
            <person name="Uematsu K."/>
            <person name="Maruyama T."/>
            <person name="Hatada Y."/>
        </authorList>
    </citation>
    <scope>NUCLEOTIDE SEQUENCE</scope>
    <source>
        <strain evidence="2">JIR-001</strain>
    </source>
</reference>
<evidence type="ECO:0000313" key="3">
    <source>
        <dbReference type="Proteomes" id="UP000677436"/>
    </source>
</evidence>
<keyword evidence="3" id="KW-1185">Reference proteome</keyword>
<dbReference type="AlphaFoldDB" id="A0A8D5UEC0"/>
<reference evidence="2" key="2">
    <citation type="journal article" date="2021" name="Microbiol. Resour. Announc.">
        <title>Complete Genome Sequence of Polycladomyces abyssicola JIR-001T, Isolated from Hemipelagic Sediment in Deep Seawater.</title>
        <authorList>
            <person name="Tsubouchi T."/>
            <person name="Kaneko Y."/>
        </authorList>
    </citation>
    <scope>NUCLEOTIDE SEQUENCE</scope>
    <source>
        <strain evidence="2">JIR-001</strain>
    </source>
</reference>
<protein>
    <submittedName>
        <fullName evidence="2">Uncharacterized protein</fullName>
    </submittedName>
</protein>